<keyword evidence="2 4" id="KW-0028">Amino-acid biosynthesis</keyword>
<dbReference type="SUPFAM" id="SSF51735">
    <property type="entry name" value="NAD(P)-binding Rossmann-fold domains"/>
    <property type="match status" value="1"/>
</dbReference>
<evidence type="ECO:0000256" key="4">
    <source>
        <dbReference type="RuleBase" id="RU003903"/>
    </source>
</evidence>
<evidence type="ECO:0000259" key="5">
    <source>
        <dbReference type="Pfam" id="PF03807"/>
    </source>
</evidence>
<dbReference type="InterPro" id="IPR008927">
    <property type="entry name" value="6-PGluconate_DH-like_C_sf"/>
</dbReference>
<keyword evidence="2 4" id="KW-0521">NADP</keyword>
<evidence type="ECO:0000313" key="7">
    <source>
        <dbReference type="EMBL" id="MFC4737620.1"/>
    </source>
</evidence>
<keyword evidence="8" id="KW-1185">Reference proteome</keyword>
<dbReference type="PROSITE" id="PS00521">
    <property type="entry name" value="P5CR"/>
    <property type="match status" value="1"/>
</dbReference>
<comment type="similarity">
    <text evidence="1 2 4">Belongs to the pyrroline-5-carboxylate reductase family.</text>
</comment>
<evidence type="ECO:0000313" key="8">
    <source>
        <dbReference type="Proteomes" id="UP001595896"/>
    </source>
</evidence>
<dbReference type="InterPro" id="IPR029036">
    <property type="entry name" value="P5CR_dimer"/>
</dbReference>
<keyword evidence="2" id="KW-0963">Cytoplasm</keyword>
<protein>
    <recommendedName>
        <fullName evidence="2 3">Pyrroline-5-carboxylate reductase</fullName>
        <shortName evidence="2">P5C reductase</shortName>
        <shortName evidence="2">P5CR</shortName>
        <ecNumber evidence="2 3">1.5.1.2</ecNumber>
    </recommendedName>
    <alternativeName>
        <fullName evidence="2">PCA reductase</fullName>
    </alternativeName>
</protein>
<dbReference type="Gene3D" id="3.40.50.720">
    <property type="entry name" value="NAD(P)-binding Rossmann-like Domain"/>
    <property type="match status" value="1"/>
</dbReference>
<keyword evidence="2 4" id="KW-0560">Oxidoreductase</keyword>
<dbReference type="SUPFAM" id="SSF48179">
    <property type="entry name" value="6-phosphogluconate dehydrogenase C-terminal domain-like"/>
    <property type="match status" value="1"/>
</dbReference>
<reference evidence="8" key="1">
    <citation type="journal article" date="2019" name="Int. J. Syst. Evol. Microbiol.">
        <title>The Global Catalogue of Microorganisms (GCM) 10K type strain sequencing project: providing services to taxonomists for standard genome sequencing and annotation.</title>
        <authorList>
            <consortium name="The Broad Institute Genomics Platform"/>
            <consortium name="The Broad Institute Genome Sequencing Center for Infectious Disease"/>
            <person name="Wu L."/>
            <person name="Ma J."/>
        </authorList>
    </citation>
    <scope>NUCLEOTIDE SEQUENCE [LARGE SCALE GENOMIC DNA]</scope>
    <source>
        <strain evidence="8">JCM 12165</strain>
    </source>
</reference>
<dbReference type="PANTHER" id="PTHR11645:SF49">
    <property type="entry name" value="PYRROLINE-5-CARBOXYLATE REDUCTASE 1"/>
    <property type="match status" value="1"/>
</dbReference>
<comment type="pathway">
    <text evidence="2 4">Amino-acid biosynthesis; L-proline biosynthesis; L-proline from L-glutamate 5-semialdehyde: step 1/1.</text>
</comment>
<gene>
    <name evidence="2 7" type="primary">proC</name>
    <name evidence="7" type="ORF">ACFO4L_13535</name>
</gene>
<comment type="function">
    <text evidence="2">Catalyzes the reduction of 1-pyrroline-5-carboxylate (PCA) to L-proline.</text>
</comment>
<name>A0ABV9NY22_9BACI</name>
<comment type="subcellular location">
    <subcellularLocation>
        <location evidence="2">Cytoplasm</location>
    </subcellularLocation>
</comment>
<dbReference type="Proteomes" id="UP001595896">
    <property type="component" value="Unassembled WGS sequence"/>
</dbReference>
<dbReference type="PANTHER" id="PTHR11645">
    <property type="entry name" value="PYRROLINE-5-CARBOXYLATE REDUCTASE"/>
    <property type="match status" value="1"/>
</dbReference>
<dbReference type="Gene3D" id="1.10.3730.10">
    <property type="entry name" value="ProC C-terminal domain-like"/>
    <property type="match status" value="1"/>
</dbReference>
<feature type="domain" description="Pyrroline-5-carboxylate reductase catalytic N-terminal" evidence="5">
    <location>
        <begin position="5"/>
        <end position="99"/>
    </location>
</feature>
<dbReference type="Pfam" id="PF14748">
    <property type="entry name" value="P5CR_dimer"/>
    <property type="match status" value="1"/>
</dbReference>
<comment type="catalytic activity">
    <reaction evidence="2">
        <text>L-proline + NAD(+) = (S)-1-pyrroline-5-carboxylate + NADH + 2 H(+)</text>
        <dbReference type="Rhea" id="RHEA:14105"/>
        <dbReference type="ChEBI" id="CHEBI:15378"/>
        <dbReference type="ChEBI" id="CHEBI:17388"/>
        <dbReference type="ChEBI" id="CHEBI:57540"/>
        <dbReference type="ChEBI" id="CHEBI:57945"/>
        <dbReference type="ChEBI" id="CHEBI:60039"/>
        <dbReference type="EC" id="1.5.1.2"/>
    </reaction>
</comment>
<dbReference type="InterPro" id="IPR000304">
    <property type="entry name" value="Pyrroline-COOH_reductase"/>
</dbReference>
<dbReference type="EMBL" id="JBHSGK010000013">
    <property type="protein sequence ID" value="MFC4737620.1"/>
    <property type="molecule type" value="Genomic_DNA"/>
</dbReference>
<accession>A0ABV9NY22</accession>
<evidence type="ECO:0000256" key="1">
    <source>
        <dbReference type="ARBA" id="ARBA00005525"/>
    </source>
</evidence>
<dbReference type="GO" id="GO:0004735">
    <property type="term" value="F:pyrroline-5-carboxylate reductase activity"/>
    <property type="evidence" value="ECO:0007669"/>
    <property type="project" value="UniProtKB-EC"/>
</dbReference>
<evidence type="ECO:0000256" key="3">
    <source>
        <dbReference type="NCBIfam" id="TIGR00112"/>
    </source>
</evidence>
<dbReference type="HAMAP" id="MF_01925">
    <property type="entry name" value="P5C_reductase"/>
    <property type="match status" value="1"/>
</dbReference>
<dbReference type="PIRSF" id="PIRSF000193">
    <property type="entry name" value="Pyrrol-5-carb_rd"/>
    <property type="match status" value="1"/>
</dbReference>
<evidence type="ECO:0000256" key="2">
    <source>
        <dbReference type="HAMAP-Rule" id="MF_01925"/>
    </source>
</evidence>
<comment type="catalytic activity">
    <reaction evidence="2 4">
        <text>L-proline + NADP(+) = (S)-1-pyrroline-5-carboxylate + NADPH + 2 H(+)</text>
        <dbReference type="Rhea" id="RHEA:14109"/>
        <dbReference type="ChEBI" id="CHEBI:15378"/>
        <dbReference type="ChEBI" id="CHEBI:17388"/>
        <dbReference type="ChEBI" id="CHEBI:57783"/>
        <dbReference type="ChEBI" id="CHEBI:58349"/>
        <dbReference type="ChEBI" id="CHEBI:60039"/>
        <dbReference type="EC" id="1.5.1.2"/>
    </reaction>
</comment>
<sequence>MGSSILFIGAGRMAEAVIAGIAADDGSPFDRITVANKSNQEKRERLAADYGVHTTDDWLQVMQRHDVIVLAAPPSAHGDLLDAVAPLWKGQLIVTLAAGIDPDFMEARLPAEAPVCWIMPNTAAQIGESMSTFVCGRAVTSTHRPLIEGLLHAIGPAEELTARQVHELTAVTGSAPAFMYYIASSLQEAAAASGISQEQAQRLVVQMMKGSAAMLASGKDPKELIEQVASPGGSTAEGLHVLETYDVDRIMKQAVAAVNRHAGGNT</sequence>
<feature type="domain" description="Pyrroline-5-carboxylate reductase dimerisation" evidence="6">
    <location>
        <begin position="164"/>
        <end position="261"/>
    </location>
</feature>
<evidence type="ECO:0000259" key="6">
    <source>
        <dbReference type="Pfam" id="PF14748"/>
    </source>
</evidence>
<dbReference type="EC" id="1.5.1.2" evidence="2 3"/>
<dbReference type="NCBIfam" id="TIGR00112">
    <property type="entry name" value="proC"/>
    <property type="match status" value="1"/>
</dbReference>
<dbReference type="Pfam" id="PF03807">
    <property type="entry name" value="F420_oxidored"/>
    <property type="match status" value="1"/>
</dbReference>
<dbReference type="InterPro" id="IPR036291">
    <property type="entry name" value="NAD(P)-bd_dom_sf"/>
</dbReference>
<proteinExistence type="inferred from homology"/>
<dbReference type="InterPro" id="IPR028939">
    <property type="entry name" value="P5C_Rdtase_cat_N"/>
</dbReference>
<comment type="caution">
    <text evidence="7">The sequence shown here is derived from an EMBL/GenBank/DDBJ whole genome shotgun (WGS) entry which is preliminary data.</text>
</comment>
<dbReference type="RefSeq" id="WP_377910205.1">
    <property type="nucleotide sequence ID" value="NZ_JBHSGK010000013.1"/>
</dbReference>
<keyword evidence="2 4" id="KW-0641">Proline biosynthesis</keyword>
<organism evidence="7 8">
    <name type="scientific">Bacillus daqingensis</name>
    <dbReference type="NCBI Taxonomy" id="872396"/>
    <lineage>
        <taxon>Bacteria</taxon>
        <taxon>Bacillati</taxon>
        <taxon>Bacillota</taxon>
        <taxon>Bacilli</taxon>
        <taxon>Bacillales</taxon>
        <taxon>Bacillaceae</taxon>
        <taxon>Bacillus</taxon>
    </lineage>
</organism>
<dbReference type="InterPro" id="IPR053790">
    <property type="entry name" value="P5CR-like_CS"/>
</dbReference>